<keyword evidence="2" id="KW-1185">Reference proteome</keyword>
<sequence length="131" mass="14184">MAFLNLARLQGGFNVINGLWPLVHMRSFEAVSGAKTDKWLVRTVSGLLITIGVEQLRAAARSGSDRSARRLGIGTAATLAAIDLIYVGKGRISKIYLLDAVVEILILQGWLKTPNTIKQIFSGRVPPRGIS</sequence>
<dbReference type="RefSeq" id="WP_306636457.1">
    <property type="nucleotide sequence ID" value="NZ_JAUSXB010000001.1"/>
</dbReference>
<evidence type="ECO:0000313" key="1">
    <source>
        <dbReference type="EMBL" id="MDQ0674683.1"/>
    </source>
</evidence>
<accession>A0ABU0PL42</accession>
<comment type="caution">
    <text evidence="1">The sequence shown here is derived from an EMBL/GenBank/DDBJ whole genome shotgun (WGS) entry which is preliminary data.</text>
</comment>
<dbReference type="Proteomes" id="UP001236806">
    <property type="component" value="Unassembled WGS sequence"/>
</dbReference>
<reference evidence="1 2" key="1">
    <citation type="submission" date="2023-07" db="EMBL/GenBank/DDBJ databases">
        <title>Comparative genomics of wheat-associated soil bacteria to identify genetic determinants of phenazine resistance.</title>
        <authorList>
            <person name="Mouncey N."/>
        </authorList>
    </citation>
    <scope>NUCLEOTIDE SEQUENCE [LARGE SCALE GENOMIC DNA]</scope>
    <source>
        <strain evidence="1 2">W1I3</strain>
    </source>
</reference>
<protein>
    <submittedName>
        <fullName evidence="1">Uncharacterized protein</fullName>
    </submittedName>
</protein>
<organism evidence="1 2">
    <name type="scientific">Pseudarthrobacter siccitolerans</name>
    <dbReference type="NCBI Taxonomy" id="861266"/>
    <lineage>
        <taxon>Bacteria</taxon>
        <taxon>Bacillati</taxon>
        <taxon>Actinomycetota</taxon>
        <taxon>Actinomycetes</taxon>
        <taxon>Micrococcales</taxon>
        <taxon>Micrococcaceae</taxon>
        <taxon>Pseudarthrobacter</taxon>
    </lineage>
</organism>
<proteinExistence type="predicted"/>
<evidence type="ECO:0000313" key="2">
    <source>
        <dbReference type="Proteomes" id="UP001236806"/>
    </source>
</evidence>
<name>A0ABU0PL42_9MICC</name>
<dbReference type="EMBL" id="JAUSXB010000001">
    <property type="protein sequence ID" value="MDQ0674683.1"/>
    <property type="molecule type" value="Genomic_DNA"/>
</dbReference>
<gene>
    <name evidence="1" type="ORF">QFZ36_002244</name>
</gene>